<dbReference type="InterPro" id="IPR025345">
    <property type="entry name" value="DUF4249"/>
</dbReference>
<keyword evidence="2" id="KW-1185">Reference proteome</keyword>
<sequence length="373" mass="41952">MKKSIYSQLLAWSILLLAGGCIDPYRPPEVTSPGSYLVVSGFFNSAPSTKTSIQLSRTQNLTDTKAPTVETKAQVSIESSSNASYKLQEESGGVYTLSGVVPSQNETYRLRIRTAQGAEYLSEFVPVNTTPPIDSVSWQIQSDGIQINVNTHDPTNKTRYYRWEFDEAWEYVAAYQSSLELKNNQLVDRTENVYRCWGSYIDRTIQLSSSIRLSQDVISQRPLRFIPSSSIKLGIKYSIQVKQTALSEPAFSYYEQLAKITQNVGSIFDPQPSMVIGNIHPVANSNELVMGFFRVGTVETKRLFIRRAQIPPWQIFTGNGSCLIDTLSLSDIREYQPAVISPFDMGLYLTTSFDCVDCRLKGGVTKRPDYWDQ</sequence>
<evidence type="ECO:0000313" key="2">
    <source>
        <dbReference type="Proteomes" id="UP000474175"/>
    </source>
</evidence>
<comment type="caution">
    <text evidence="1">The sequence shown here is derived from an EMBL/GenBank/DDBJ whole genome shotgun (WGS) entry which is preliminary data.</text>
</comment>
<dbReference type="Proteomes" id="UP000474175">
    <property type="component" value="Unassembled WGS sequence"/>
</dbReference>
<name>A0A6L9L1Q5_9BACT</name>
<organism evidence="1 2">
    <name type="scientific">Spirosoma terrae</name>
    <dbReference type="NCBI Taxonomy" id="1968276"/>
    <lineage>
        <taxon>Bacteria</taxon>
        <taxon>Pseudomonadati</taxon>
        <taxon>Bacteroidota</taxon>
        <taxon>Cytophagia</taxon>
        <taxon>Cytophagales</taxon>
        <taxon>Cytophagaceae</taxon>
        <taxon>Spirosoma</taxon>
    </lineage>
</organism>
<accession>A0A6L9L1Q5</accession>
<protein>
    <submittedName>
        <fullName evidence="1">DUF4249 domain-containing protein</fullName>
    </submittedName>
</protein>
<dbReference type="EMBL" id="JAAFZH010000002">
    <property type="protein sequence ID" value="NDU94484.1"/>
    <property type="molecule type" value="Genomic_DNA"/>
</dbReference>
<dbReference type="AlphaFoldDB" id="A0A6L9L1Q5"/>
<dbReference type="RefSeq" id="WP_163944540.1">
    <property type="nucleotide sequence ID" value="NZ_JAAFZH010000002.1"/>
</dbReference>
<reference evidence="1 2" key="1">
    <citation type="submission" date="2020-02" db="EMBL/GenBank/DDBJ databases">
        <title>Draft genome sequence of two Spirosoma agri KCTC 52727 and Spirosoma terrae KCTC 52035.</title>
        <authorList>
            <person name="Rojas J."/>
            <person name="Ambika Manirajan B."/>
            <person name="Suarez C."/>
            <person name="Ratering S."/>
            <person name="Schnell S."/>
        </authorList>
    </citation>
    <scope>NUCLEOTIDE SEQUENCE [LARGE SCALE GENOMIC DNA]</scope>
    <source>
        <strain evidence="1 2">KCTC 52035</strain>
    </source>
</reference>
<evidence type="ECO:0000313" key="1">
    <source>
        <dbReference type="EMBL" id="NDU94484.1"/>
    </source>
</evidence>
<dbReference type="PROSITE" id="PS51257">
    <property type="entry name" value="PROKAR_LIPOPROTEIN"/>
    <property type="match status" value="1"/>
</dbReference>
<gene>
    <name evidence="1" type="ORF">GK108_06330</name>
</gene>
<proteinExistence type="predicted"/>
<dbReference type="Pfam" id="PF14054">
    <property type="entry name" value="DUF4249"/>
    <property type="match status" value="1"/>
</dbReference>